<reference evidence="3" key="1">
    <citation type="journal article" date="2014" name="Proc. Natl. Acad. Sci. U.S.A.">
        <title>Extensive sampling of basidiomycete genomes demonstrates inadequacy of the white-rot/brown-rot paradigm for wood decay fungi.</title>
        <authorList>
            <person name="Riley R."/>
            <person name="Salamov A.A."/>
            <person name="Brown D.W."/>
            <person name="Nagy L.G."/>
            <person name="Floudas D."/>
            <person name="Held B.W."/>
            <person name="Levasseur A."/>
            <person name="Lombard V."/>
            <person name="Morin E."/>
            <person name="Otillar R."/>
            <person name="Lindquist E.A."/>
            <person name="Sun H."/>
            <person name="LaButti K.M."/>
            <person name="Schmutz J."/>
            <person name="Jabbour D."/>
            <person name="Luo H."/>
            <person name="Baker S.E."/>
            <person name="Pisabarro A.G."/>
            <person name="Walton J.D."/>
            <person name="Blanchette R.A."/>
            <person name="Henrissat B."/>
            <person name="Martin F."/>
            <person name="Cullen D."/>
            <person name="Hibbett D.S."/>
            <person name="Grigoriev I.V."/>
        </authorList>
    </citation>
    <scope>NUCLEOTIDE SEQUENCE [LARGE SCALE GENOMIC DNA]</scope>
    <source>
        <strain evidence="3">FD-172 SS1</strain>
    </source>
</reference>
<keyword evidence="3" id="KW-1185">Reference proteome</keyword>
<evidence type="ECO:0000259" key="1">
    <source>
        <dbReference type="Pfam" id="PF12937"/>
    </source>
</evidence>
<feature type="domain" description="F-box" evidence="1">
    <location>
        <begin position="69"/>
        <end position="121"/>
    </location>
</feature>
<dbReference type="InParanoid" id="A0A067MD12"/>
<accession>A0A067MD12</accession>
<dbReference type="OrthoDB" id="8048523at2759"/>
<sequence length="551" mass="61310">MDSIVSDVAPPLLQVLTDHICRSFSLHSAEGSVEEEMEAVELALRAFQACTMQTLARLRTRQNELVPVHRLPNELLGAIFVLAGSTSFQVSGWPASFSISQVCKLWRQVALNTPRLWMNIDVSAGDELASIYVERSGTAPLNLSVNFGVLPSQDDKTREIYWSRYADRWSRLSIQNPSPITTSQDCALRWLTHSAPILEALEISTQQRFGRQRSLDVSLDIQMPRLREVKLAGLYLPLTLPIFRGLTILHLTRIMYTFMTAISLLRVLVECPALEELRFDLLVIEGGSDRDEIPGNTMPEIVDLSHLRVITLRHLPVRTTQYLLVHIAIPPRAALEVLLDCLQPDEDLTHTLPPNLTHLSNLFSVTALEFFVTPSSGTRACFLRGRDAAGASLLSISVRKNNNNAPVQRIMASLGPSLSIMPLRAFVLHLYANGRWSASAFCRTLDYFPSIKALAFHECHQKFLKALAYSNGRAVCPSLEALMISDCAIPNHALAHLVWSRTAHNKDLGSGMVCLKSVHLYGPLYADNTAAALSPYAEASWDPEKLTELEE</sequence>
<organism evidence="2 3">
    <name type="scientific">Botryobasidium botryosum (strain FD-172 SS1)</name>
    <dbReference type="NCBI Taxonomy" id="930990"/>
    <lineage>
        <taxon>Eukaryota</taxon>
        <taxon>Fungi</taxon>
        <taxon>Dikarya</taxon>
        <taxon>Basidiomycota</taxon>
        <taxon>Agaricomycotina</taxon>
        <taxon>Agaricomycetes</taxon>
        <taxon>Cantharellales</taxon>
        <taxon>Botryobasidiaceae</taxon>
        <taxon>Botryobasidium</taxon>
    </lineage>
</organism>
<dbReference type="Gene3D" id="1.20.1280.50">
    <property type="match status" value="1"/>
</dbReference>
<evidence type="ECO:0000313" key="2">
    <source>
        <dbReference type="EMBL" id="KDQ13429.1"/>
    </source>
</evidence>
<dbReference type="SUPFAM" id="SSF81383">
    <property type="entry name" value="F-box domain"/>
    <property type="match status" value="1"/>
</dbReference>
<name>A0A067MD12_BOTB1</name>
<dbReference type="SUPFAM" id="SSF52047">
    <property type="entry name" value="RNI-like"/>
    <property type="match status" value="1"/>
</dbReference>
<proteinExistence type="predicted"/>
<dbReference type="HOGENOM" id="CLU_024199_1_2_1"/>
<dbReference type="AlphaFoldDB" id="A0A067MD12"/>
<dbReference type="Proteomes" id="UP000027195">
    <property type="component" value="Unassembled WGS sequence"/>
</dbReference>
<dbReference type="InterPro" id="IPR036047">
    <property type="entry name" value="F-box-like_dom_sf"/>
</dbReference>
<dbReference type="PANTHER" id="PTHR38926:SF72">
    <property type="entry name" value="IM:7136021-RELATED"/>
    <property type="match status" value="1"/>
</dbReference>
<dbReference type="STRING" id="930990.A0A067MD12"/>
<dbReference type="PANTHER" id="PTHR38926">
    <property type="entry name" value="F-BOX DOMAIN CONTAINING PROTEIN, EXPRESSED"/>
    <property type="match status" value="1"/>
</dbReference>
<protein>
    <recommendedName>
        <fullName evidence="1">F-box domain-containing protein</fullName>
    </recommendedName>
</protein>
<dbReference type="Gene3D" id="3.80.10.10">
    <property type="entry name" value="Ribonuclease Inhibitor"/>
    <property type="match status" value="1"/>
</dbReference>
<dbReference type="InterPro" id="IPR032675">
    <property type="entry name" value="LRR_dom_sf"/>
</dbReference>
<dbReference type="InterPro" id="IPR001810">
    <property type="entry name" value="F-box_dom"/>
</dbReference>
<dbReference type="EMBL" id="KL198043">
    <property type="protein sequence ID" value="KDQ13429.1"/>
    <property type="molecule type" value="Genomic_DNA"/>
</dbReference>
<gene>
    <name evidence="2" type="ORF">BOTBODRAFT_55978</name>
</gene>
<evidence type="ECO:0000313" key="3">
    <source>
        <dbReference type="Proteomes" id="UP000027195"/>
    </source>
</evidence>
<dbReference type="Pfam" id="PF12937">
    <property type="entry name" value="F-box-like"/>
    <property type="match status" value="1"/>
</dbReference>